<dbReference type="Proteomes" id="UP001218218">
    <property type="component" value="Unassembled WGS sequence"/>
</dbReference>
<dbReference type="EMBL" id="JARIHO010000002">
    <property type="protein sequence ID" value="KAJ7366541.1"/>
    <property type="molecule type" value="Genomic_DNA"/>
</dbReference>
<keyword evidence="2" id="KW-1185">Reference proteome</keyword>
<organism evidence="1 2">
    <name type="scientific">Mycena albidolilacea</name>
    <dbReference type="NCBI Taxonomy" id="1033008"/>
    <lineage>
        <taxon>Eukaryota</taxon>
        <taxon>Fungi</taxon>
        <taxon>Dikarya</taxon>
        <taxon>Basidiomycota</taxon>
        <taxon>Agaricomycotina</taxon>
        <taxon>Agaricomycetes</taxon>
        <taxon>Agaricomycetidae</taxon>
        <taxon>Agaricales</taxon>
        <taxon>Marasmiineae</taxon>
        <taxon>Mycenaceae</taxon>
        <taxon>Mycena</taxon>
    </lineage>
</organism>
<comment type="caution">
    <text evidence="1">The sequence shown here is derived from an EMBL/GenBank/DDBJ whole genome shotgun (WGS) entry which is preliminary data.</text>
</comment>
<protein>
    <submittedName>
        <fullName evidence="1">Uncharacterized protein</fullName>
    </submittedName>
</protein>
<name>A0AAD7ARF3_9AGAR</name>
<evidence type="ECO:0000313" key="2">
    <source>
        <dbReference type="Proteomes" id="UP001218218"/>
    </source>
</evidence>
<dbReference type="AlphaFoldDB" id="A0AAD7ARF3"/>
<sequence>MHMGDQTRCSSRYSTFLAFRFAKWDGRDIEPFEPCRQRQITFRLQSDALCVSPYYSLPAPHSCAVCCSYRINYPSGNQWNCVPISRFWSPPIVHDLTRARPCLGVGRNQHYSRRRFFRTRVYRSGKRCPDQVKPISSGSSAVFRNRGVASGGGKAGSCGAVHHFNLSKVEWPSTPSTYSASATILERRYVGPGAQNELFFSSTAHYGGAKRSKRGPR</sequence>
<proteinExistence type="predicted"/>
<evidence type="ECO:0000313" key="1">
    <source>
        <dbReference type="EMBL" id="KAJ7366541.1"/>
    </source>
</evidence>
<gene>
    <name evidence="1" type="ORF">DFH08DRAFT_834751</name>
</gene>
<accession>A0AAD7ARF3</accession>
<reference evidence="1" key="1">
    <citation type="submission" date="2023-03" db="EMBL/GenBank/DDBJ databases">
        <title>Massive genome expansion in bonnet fungi (Mycena s.s.) driven by repeated elements and novel gene families across ecological guilds.</title>
        <authorList>
            <consortium name="Lawrence Berkeley National Laboratory"/>
            <person name="Harder C.B."/>
            <person name="Miyauchi S."/>
            <person name="Viragh M."/>
            <person name="Kuo A."/>
            <person name="Thoen E."/>
            <person name="Andreopoulos B."/>
            <person name="Lu D."/>
            <person name="Skrede I."/>
            <person name="Drula E."/>
            <person name="Henrissat B."/>
            <person name="Morin E."/>
            <person name="Kohler A."/>
            <person name="Barry K."/>
            <person name="LaButti K."/>
            <person name="Morin E."/>
            <person name="Salamov A."/>
            <person name="Lipzen A."/>
            <person name="Mereny Z."/>
            <person name="Hegedus B."/>
            <person name="Baldrian P."/>
            <person name="Stursova M."/>
            <person name="Weitz H."/>
            <person name="Taylor A."/>
            <person name="Grigoriev I.V."/>
            <person name="Nagy L.G."/>
            <person name="Martin F."/>
            <person name="Kauserud H."/>
        </authorList>
    </citation>
    <scope>NUCLEOTIDE SEQUENCE</scope>
    <source>
        <strain evidence="1">CBHHK002</strain>
    </source>
</reference>